<organism evidence="1 2">
    <name type="scientific">Pisolithus microcarpus 441</name>
    <dbReference type="NCBI Taxonomy" id="765257"/>
    <lineage>
        <taxon>Eukaryota</taxon>
        <taxon>Fungi</taxon>
        <taxon>Dikarya</taxon>
        <taxon>Basidiomycota</taxon>
        <taxon>Agaricomycotina</taxon>
        <taxon>Agaricomycetes</taxon>
        <taxon>Agaricomycetidae</taxon>
        <taxon>Boletales</taxon>
        <taxon>Sclerodermatineae</taxon>
        <taxon>Pisolithaceae</taxon>
        <taxon>Pisolithus</taxon>
    </lineage>
</organism>
<dbReference type="HOGENOM" id="CLU_2905017_0_0_1"/>
<evidence type="ECO:0000313" key="1">
    <source>
        <dbReference type="EMBL" id="KIK18504.1"/>
    </source>
</evidence>
<accession>A0A0C9YXB9</accession>
<proteinExistence type="predicted"/>
<dbReference type="Proteomes" id="UP000054018">
    <property type="component" value="Unassembled WGS sequence"/>
</dbReference>
<gene>
    <name evidence="1" type="ORF">PISMIDRAFT_684090</name>
</gene>
<name>A0A0C9YXB9_9AGAM</name>
<protein>
    <submittedName>
        <fullName evidence="1">Uncharacterized protein</fullName>
    </submittedName>
</protein>
<reference evidence="2" key="2">
    <citation type="submission" date="2015-01" db="EMBL/GenBank/DDBJ databases">
        <title>Evolutionary Origins and Diversification of the Mycorrhizal Mutualists.</title>
        <authorList>
            <consortium name="DOE Joint Genome Institute"/>
            <consortium name="Mycorrhizal Genomics Consortium"/>
            <person name="Kohler A."/>
            <person name="Kuo A."/>
            <person name="Nagy L.G."/>
            <person name="Floudas D."/>
            <person name="Copeland A."/>
            <person name="Barry K.W."/>
            <person name="Cichocki N."/>
            <person name="Veneault-Fourrey C."/>
            <person name="LaButti K."/>
            <person name="Lindquist E.A."/>
            <person name="Lipzen A."/>
            <person name="Lundell T."/>
            <person name="Morin E."/>
            <person name="Murat C."/>
            <person name="Riley R."/>
            <person name="Ohm R."/>
            <person name="Sun H."/>
            <person name="Tunlid A."/>
            <person name="Henrissat B."/>
            <person name="Grigoriev I.V."/>
            <person name="Hibbett D.S."/>
            <person name="Martin F."/>
        </authorList>
    </citation>
    <scope>NUCLEOTIDE SEQUENCE [LARGE SCALE GENOMIC DNA]</scope>
    <source>
        <strain evidence="2">441</strain>
    </source>
</reference>
<dbReference type="EMBL" id="KN833803">
    <property type="protein sequence ID" value="KIK18504.1"/>
    <property type="molecule type" value="Genomic_DNA"/>
</dbReference>
<evidence type="ECO:0000313" key="2">
    <source>
        <dbReference type="Proteomes" id="UP000054018"/>
    </source>
</evidence>
<keyword evidence="2" id="KW-1185">Reference proteome</keyword>
<reference evidence="1 2" key="1">
    <citation type="submission" date="2014-04" db="EMBL/GenBank/DDBJ databases">
        <authorList>
            <consortium name="DOE Joint Genome Institute"/>
            <person name="Kuo A."/>
            <person name="Kohler A."/>
            <person name="Costa M.D."/>
            <person name="Nagy L.G."/>
            <person name="Floudas D."/>
            <person name="Copeland A."/>
            <person name="Barry K.W."/>
            <person name="Cichocki N."/>
            <person name="Veneault-Fourrey C."/>
            <person name="LaButti K."/>
            <person name="Lindquist E.A."/>
            <person name="Lipzen A."/>
            <person name="Lundell T."/>
            <person name="Morin E."/>
            <person name="Murat C."/>
            <person name="Sun H."/>
            <person name="Tunlid A."/>
            <person name="Henrissat B."/>
            <person name="Grigoriev I.V."/>
            <person name="Hibbett D.S."/>
            <person name="Martin F."/>
            <person name="Nordberg H.P."/>
            <person name="Cantor M.N."/>
            <person name="Hua S.X."/>
        </authorList>
    </citation>
    <scope>NUCLEOTIDE SEQUENCE [LARGE SCALE GENOMIC DNA]</scope>
    <source>
        <strain evidence="1 2">441</strain>
    </source>
</reference>
<dbReference type="AlphaFoldDB" id="A0A0C9YXB9"/>
<sequence length="62" mass="6818">MQEPHTTCILINGGNRGVHVHRDTPNSVVISQNIPKHIVISDMMRTGGVRQTGFWGHSKPSS</sequence>